<dbReference type="GO" id="GO:0016082">
    <property type="term" value="P:synaptic vesicle priming"/>
    <property type="evidence" value="ECO:0007669"/>
    <property type="project" value="TreeGrafter"/>
</dbReference>
<dbReference type="Pfam" id="PF06292">
    <property type="entry name" value="MUN"/>
    <property type="match status" value="1"/>
</dbReference>
<dbReference type="PANTHER" id="PTHR10480:SF14">
    <property type="entry name" value="PROTEIN UNC-13 HOMOLOG B-LIKE"/>
    <property type="match status" value="1"/>
</dbReference>
<organism evidence="2 3">
    <name type="scientific">Hucho hucho</name>
    <name type="common">huchen</name>
    <dbReference type="NCBI Taxonomy" id="62062"/>
    <lineage>
        <taxon>Eukaryota</taxon>
        <taxon>Metazoa</taxon>
        <taxon>Chordata</taxon>
        <taxon>Craniata</taxon>
        <taxon>Vertebrata</taxon>
        <taxon>Euteleostomi</taxon>
        <taxon>Actinopterygii</taxon>
        <taxon>Neopterygii</taxon>
        <taxon>Teleostei</taxon>
        <taxon>Protacanthopterygii</taxon>
        <taxon>Salmoniformes</taxon>
        <taxon>Salmonidae</taxon>
        <taxon>Salmoninae</taxon>
        <taxon>Hucho</taxon>
    </lineage>
</organism>
<dbReference type="Ensembl" id="ENSHHUT00000006956.1">
    <property type="protein sequence ID" value="ENSHHUP00000006752.1"/>
    <property type="gene ID" value="ENSHHUG00000004160.1"/>
</dbReference>
<evidence type="ECO:0000259" key="1">
    <source>
        <dbReference type="Pfam" id="PF06292"/>
    </source>
</evidence>
<dbReference type="GO" id="GO:0016081">
    <property type="term" value="P:synaptic vesicle docking"/>
    <property type="evidence" value="ECO:0007669"/>
    <property type="project" value="TreeGrafter"/>
</dbReference>
<name>A0A4W5JSW9_9TELE</name>
<dbReference type="GO" id="GO:0031594">
    <property type="term" value="C:neuromuscular junction"/>
    <property type="evidence" value="ECO:0007669"/>
    <property type="project" value="TreeGrafter"/>
</dbReference>
<dbReference type="GO" id="GO:0043195">
    <property type="term" value="C:terminal bouton"/>
    <property type="evidence" value="ECO:0007669"/>
    <property type="project" value="TreeGrafter"/>
</dbReference>
<dbReference type="GO" id="GO:0017075">
    <property type="term" value="F:syntaxin-1 binding"/>
    <property type="evidence" value="ECO:0007669"/>
    <property type="project" value="TreeGrafter"/>
</dbReference>
<dbReference type="GO" id="GO:0030672">
    <property type="term" value="C:synaptic vesicle membrane"/>
    <property type="evidence" value="ECO:0007669"/>
    <property type="project" value="TreeGrafter"/>
</dbReference>
<dbReference type="AlphaFoldDB" id="A0A4W5JSW9"/>
<feature type="domain" description="MUN" evidence="1">
    <location>
        <begin position="15"/>
        <end position="42"/>
    </location>
</feature>
<protein>
    <recommendedName>
        <fullName evidence="1">MUN domain-containing protein</fullName>
    </recommendedName>
</protein>
<evidence type="ECO:0000313" key="3">
    <source>
        <dbReference type="Proteomes" id="UP000314982"/>
    </source>
</evidence>
<sequence>MKVLELQSPPRAAHVVRDCVKACGNSTYEYIFNNCIELYMRQFQPAVEPVSIILL</sequence>
<dbReference type="GO" id="GO:0099525">
    <property type="term" value="P:presynaptic dense core vesicle exocytosis"/>
    <property type="evidence" value="ECO:0007669"/>
    <property type="project" value="TreeGrafter"/>
</dbReference>
<dbReference type="InterPro" id="IPR010439">
    <property type="entry name" value="MUN_dom"/>
</dbReference>
<dbReference type="GO" id="GO:0035249">
    <property type="term" value="P:synaptic transmission, glutamatergic"/>
    <property type="evidence" value="ECO:0007669"/>
    <property type="project" value="TreeGrafter"/>
</dbReference>
<dbReference type="GO" id="GO:0005516">
    <property type="term" value="F:calmodulin binding"/>
    <property type="evidence" value="ECO:0007669"/>
    <property type="project" value="TreeGrafter"/>
</dbReference>
<dbReference type="GO" id="GO:0098831">
    <property type="term" value="C:presynaptic active zone cytoplasmic component"/>
    <property type="evidence" value="ECO:0007669"/>
    <property type="project" value="TreeGrafter"/>
</dbReference>
<accession>A0A4W5JSW9</accession>
<reference evidence="2" key="2">
    <citation type="submission" date="2025-08" db="UniProtKB">
        <authorList>
            <consortium name="Ensembl"/>
        </authorList>
    </citation>
    <scope>IDENTIFICATION</scope>
</reference>
<keyword evidence="3" id="KW-1185">Reference proteome</keyword>
<dbReference type="GeneTree" id="ENSGT00940000165775"/>
<dbReference type="InterPro" id="IPR027080">
    <property type="entry name" value="Unc-13"/>
</dbReference>
<reference evidence="2" key="3">
    <citation type="submission" date="2025-09" db="UniProtKB">
        <authorList>
            <consortium name="Ensembl"/>
        </authorList>
    </citation>
    <scope>IDENTIFICATION</scope>
</reference>
<reference evidence="3" key="1">
    <citation type="submission" date="2018-06" db="EMBL/GenBank/DDBJ databases">
        <title>Genome assembly of Danube salmon.</title>
        <authorList>
            <person name="Macqueen D.J."/>
            <person name="Gundappa M.K."/>
        </authorList>
    </citation>
    <scope>NUCLEOTIDE SEQUENCE [LARGE SCALE GENOMIC DNA]</scope>
</reference>
<dbReference type="STRING" id="62062.ENSHHUP00000006752"/>
<dbReference type="Proteomes" id="UP000314982">
    <property type="component" value="Unassembled WGS sequence"/>
</dbReference>
<dbReference type="GO" id="GO:0019992">
    <property type="term" value="F:diacylglycerol binding"/>
    <property type="evidence" value="ECO:0007669"/>
    <property type="project" value="InterPro"/>
</dbReference>
<evidence type="ECO:0000313" key="2">
    <source>
        <dbReference type="Ensembl" id="ENSHHUP00000006752.1"/>
    </source>
</evidence>
<dbReference type="GO" id="GO:0042734">
    <property type="term" value="C:presynaptic membrane"/>
    <property type="evidence" value="ECO:0007669"/>
    <property type="project" value="TreeGrafter"/>
</dbReference>
<dbReference type="PANTHER" id="PTHR10480">
    <property type="entry name" value="PROTEIN UNC-13 HOMOLOG"/>
    <property type="match status" value="1"/>
</dbReference>
<dbReference type="GO" id="GO:0061789">
    <property type="term" value="P:dense core granule priming"/>
    <property type="evidence" value="ECO:0007669"/>
    <property type="project" value="TreeGrafter"/>
</dbReference>
<proteinExistence type="predicted"/>